<dbReference type="SUPFAM" id="SSF53335">
    <property type="entry name" value="S-adenosyl-L-methionine-dependent methyltransferases"/>
    <property type="match status" value="1"/>
</dbReference>
<dbReference type="EMBL" id="KV419394">
    <property type="protein sequence ID" value="KZS99022.1"/>
    <property type="molecule type" value="Genomic_DNA"/>
</dbReference>
<evidence type="ECO:0000256" key="4">
    <source>
        <dbReference type="HAMAP-Rule" id="MF_03044"/>
    </source>
</evidence>
<feature type="compositionally biased region" description="Basic residues" evidence="5">
    <location>
        <begin position="1"/>
        <end position="10"/>
    </location>
</feature>
<dbReference type="PANTHER" id="PTHR21008">
    <property type="entry name" value="S-ADENOSYLMETHIONINE SENSOR UPSTREAM OF MTORC1-RELATED"/>
    <property type="match status" value="1"/>
</dbReference>
<keyword evidence="1 4" id="KW-0489">Methyltransferase</keyword>
<dbReference type="GO" id="GO:0005730">
    <property type="term" value="C:nucleolus"/>
    <property type="evidence" value="ECO:0007669"/>
    <property type="project" value="UniProtKB-SubCell"/>
</dbReference>
<feature type="region of interest" description="Disordered" evidence="5">
    <location>
        <begin position="1"/>
        <end position="28"/>
    </location>
</feature>
<comment type="similarity">
    <text evidence="4">Belongs to the BMT2 family.</text>
</comment>
<name>A0A165AHX7_9AGAM</name>
<dbReference type="Proteomes" id="UP000076722">
    <property type="component" value="Unassembled WGS sequence"/>
</dbReference>
<dbReference type="GO" id="GO:0016433">
    <property type="term" value="F:rRNA (adenine) methyltransferase activity"/>
    <property type="evidence" value="ECO:0007669"/>
    <property type="project" value="UniProtKB-UniRule"/>
</dbReference>
<evidence type="ECO:0000256" key="5">
    <source>
        <dbReference type="SAM" id="MobiDB-lite"/>
    </source>
</evidence>
<feature type="compositionally biased region" description="Polar residues" evidence="5">
    <location>
        <begin position="12"/>
        <end position="28"/>
    </location>
</feature>
<dbReference type="PANTHER" id="PTHR21008:SF1">
    <property type="entry name" value="25S RRNA (ADENINE(2142)-N(1))-METHYLTRANSFERASE"/>
    <property type="match status" value="1"/>
</dbReference>
<accession>A0A165AHX7</accession>
<feature type="binding site" evidence="4">
    <location>
        <position position="124"/>
    </location>
    <ligand>
        <name>S-adenosyl-L-methionine</name>
        <dbReference type="ChEBI" id="CHEBI:59789"/>
    </ligand>
</feature>
<dbReference type="EC" id="2.1.1.-" evidence="4"/>
<dbReference type="HAMAP" id="MF_03044">
    <property type="entry name" value="BMT2"/>
    <property type="match status" value="1"/>
</dbReference>
<proteinExistence type="inferred from homology"/>
<dbReference type="InterPro" id="IPR029063">
    <property type="entry name" value="SAM-dependent_MTases_sf"/>
</dbReference>
<evidence type="ECO:0000313" key="7">
    <source>
        <dbReference type="Proteomes" id="UP000076722"/>
    </source>
</evidence>
<reference evidence="6 7" key="1">
    <citation type="journal article" date="2016" name="Mol. Biol. Evol.">
        <title>Comparative Genomics of Early-Diverging Mushroom-Forming Fungi Provides Insights into the Origins of Lignocellulose Decay Capabilities.</title>
        <authorList>
            <person name="Nagy L.G."/>
            <person name="Riley R."/>
            <person name="Tritt A."/>
            <person name="Adam C."/>
            <person name="Daum C."/>
            <person name="Floudas D."/>
            <person name="Sun H."/>
            <person name="Yadav J.S."/>
            <person name="Pangilinan J."/>
            <person name="Larsson K.H."/>
            <person name="Matsuura K."/>
            <person name="Barry K."/>
            <person name="Labutti K."/>
            <person name="Kuo R."/>
            <person name="Ohm R.A."/>
            <person name="Bhattacharya S.S."/>
            <person name="Shirouzu T."/>
            <person name="Yoshinaga Y."/>
            <person name="Martin F.M."/>
            <person name="Grigoriev I.V."/>
            <person name="Hibbett D.S."/>
        </authorList>
    </citation>
    <scope>NUCLEOTIDE SEQUENCE [LARGE SCALE GENOMIC DNA]</scope>
    <source>
        <strain evidence="6 7">HHB9708</strain>
    </source>
</reference>
<evidence type="ECO:0000256" key="1">
    <source>
        <dbReference type="ARBA" id="ARBA00022603"/>
    </source>
</evidence>
<dbReference type="InterPro" id="IPR021867">
    <property type="entry name" value="Bmt2/SAMTOR"/>
</dbReference>
<keyword evidence="2 4" id="KW-0808">Transferase</keyword>
<dbReference type="STRING" id="1314777.A0A165AHX7"/>
<evidence type="ECO:0000256" key="3">
    <source>
        <dbReference type="ARBA" id="ARBA00022691"/>
    </source>
</evidence>
<evidence type="ECO:0000256" key="2">
    <source>
        <dbReference type="ARBA" id="ARBA00022679"/>
    </source>
</evidence>
<keyword evidence="3 4" id="KW-0949">S-adenosyl-L-methionine</keyword>
<feature type="binding site" evidence="4">
    <location>
        <position position="144"/>
    </location>
    <ligand>
        <name>S-adenosyl-L-methionine</name>
        <dbReference type="ChEBI" id="CHEBI:59789"/>
    </ligand>
</feature>
<keyword evidence="4" id="KW-0539">Nucleus</keyword>
<sequence length="285" mass="32391">MSRLRKKKTPITKLTTSRSSSAKPQSTRAVIRQFHVHLKKQAQGQTRNGRPEALGADLGSQVEQVGGLQEYQEMSVRGQGNDRGGGCEKVLIGWLLARDQKAHCTKSGLRSLFDVTYLRLLEVGALLPDNYRSCASWIDVTPIDLHSRHPAILEQDFLQMDDDSNMEKWDILSLSLVLNFVPDAHKRGRMLRKCAKFLKRGAFLFLTLPLPCVRNSRYVSLETLVQLMHSLGLELVEERWREGGKLAYWLFCKMDSEGIHPDGQQFRTKRVLLSGKSRNNFAILM</sequence>
<comment type="subcellular location">
    <subcellularLocation>
        <location evidence="4">Nucleus</location>
        <location evidence="4">Nucleolus</location>
    </subcellularLocation>
</comment>
<gene>
    <name evidence="6" type="ORF">SISNIDRAFT_434718</name>
</gene>
<dbReference type="OrthoDB" id="5954793at2759"/>
<evidence type="ECO:0000313" key="6">
    <source>
        <dbReference type="EMBL" id="KZS99022.1"/>
    </source>
</evidence>
<dbReference type="AlphaFoldDB" id="A0A165AHX7"/>
<protein>
    <recommendedName>
        <fullName evidence="4">25S rRNA adenine-N(1) methyltransferase</fullName>
        <ecNumber evidence="4">2.1.1.-</ecNumber>
    </recommendedName>
</protein>
<comment type="function">
    <text evidence="4">S-adenosyl-L-methionine-dependent methyltransferase that specifically methylates the N(1) position of an adenine present in helix 65 in 25S rRNA.</text>
</comment>
<dbReference type="Pfam" id="PF11968">
    <property type="entry name" value="Bmt2"/>
    <property type="match status" value="1"/>
</dbReference>
<dbReference type="Gene3D" id="3.40.50.150">
    <property type="entry name" value="Vaccinia Virus protein VP39"/>
    <property type="match status" value="1"/>
</dbReference>
<keyword evidence="7" id="KW-1185">Reference proteome</keyword>
<organism evidence="6 7">
    <name type="scientific">Sistotremastrum niveocremeum HHB9708</name>
    <dbReference type="NCBI Taxonomy" id="1314777"/>
    <lineage>
        <taxon>Eukaryota</taxon>
        <taxon>Fungi</taxon>
        <taxon>Dikarya</taxon>
        <taxon>Basidiomycota</taxon>
        <taxon>Agaricomycotina</taxon>
        <taxon>Agaricomycetes</taxon>
        <taxon>Sistotremastrales</taxon>
        <taxon>Sistotremastraceae</taxon>
        <taxon>Sertulicium</taxon>
        <taxon>Sertulicium niveocremeum</taxon>
    </lineage>
</organism>